<dbReference type="PANTHER" id="PTHR43065">
    <property type="entry name" value="SENSOR HISTIDINE KINASE"/>
    <property type="match status" value="1"/>
</dbReference>
<dbReference type="CDD" id="cd00082">
    <property type="entry name" value="HisKA"/>
    <property type="match status" value="1"/>
</dbReference>
<dbReference type="Pfam" id="PF02518">
    <property type="entry name" value="HATPase_c"/>
    <property type="match status" value="1"/>
</dbReference>
<dbReference type="EMBL" id="BMHF01000005">
    <property type="protein sequence ID" value="GGA33909.1"/>
    <property type="molecule type" value="Genomic_DNA"/>
</dbReference>
<dbReference type="InterPro" id="IPR003594">
    <property type="entry name" value="HATPase_dom"/>
</dbReference>
<keyword evidence="8" id="KW-0902">Two-component regulatory system</keyword>
<dbReference type="PRINTS" id="PR00344">
    <property type="entry name" value="BCTRLSENSOR"/>
</dbReference>
<dbReference type="EC" id="2.7.13.3" evidence="2"/>
<dbReference type="Gene3D" id="3.30.565.10">
    <property type="entry name" value="Histidine kinase-like ATPase, C-terminal domain"/>
    <property type="match status" value="1"/>
</dbReference>
<keyword evidence="9" id="KW-0812">Transmembrane</keyword>
<dbReference type="SMART" id="SM00388">
    <property type="entry name" value="HisKA"/>
    <property type="match status" value="1"/>
</dbReference>
<evidence type="ECO:0000256" key="6">
    <source>
        <dbReference type="ARBA" id="ARBA00022777"/>
    </source>
</evidence>
<comment type="catalytic activity">
    <reaction evidence="1">
        <text>ATP + protein L-histidine = ADP + protein N-phospho-L-histidine.</text>
        <dbReference type="EC" id="2.7.13.3"/>
    </reaction>
</comment>
<dbReference type="PROSITE" id="PS50109">
    <property type="entry name" value="HIS_KIN"/>
    <property type="match status" value="1"/>
</dbReference>
<feature type="transmembrane region" description="Helical" evidence="9">
    <location>
        <begin position="97"/>
        <end position="115"/>
    </location>
</feature>
<sequence length="417" mass="47384">MFEALLLNFLFLLVPVVVYLLFFENRPHSFNRWFLVLLPSVTMSLCMILPIRLETGFTFDLRYIPFILVALFGGYANVLPLYAILNISRFYVGGEGVLPSFLFSTFVLLLVPLYSKRFILLPSRKRILAASAVSVLTMACYLISLIFVLGHTDRQFWILTLNALATYSIMTAVIMILIERILANIRKRDRMIQTEHLNVVSELAASVSHEIRNPLTVTSGFLQLLNQSTNLSAREKEFIDLSLQELQRAEQIVSDFLSFAKPQSANMVYSNMQEELEYTRSIIMPYASINEVEVQFRFNNTLKTNYDRNQVQQCLINLYKNAIEAMKGREGGVLSIDILGRKQDILIRIRDNGVGMTKEEISRLGKPYYSTKAEGTGLGMLMVYSTIHKLKGSIEVQSEKGHGTTFLLTIPAEPMPS</sequence>
<keyword evidence="9" id="KW-1133">Transmembrane helix</keyword>
<feature type="domain" description="Histidine kinase" evidence="10">
    <location>
        <begin position="206"/>
        <end position="414"/>
    </location>
</feature>
<dbReference type="SUPFAM" id="SSF55874">
    <property type="entry name" value="ATPase domain of HSP90 chaperone/DNA topoisomerase II/histidine kinase"/>
    <property type="match status" value="1"/>
</dbReference>
<evidence type="ECO:0000256" key="9">
    <source>
        <dbReference type="SAM" id="Phobius"/>
    </source>
</evidence>
<evidence type="ECO:0000256" key="8">
    <source>
        <dbReference type="ARBA" id="ARBA00023012"/>
    </source>
</evidence>
<dbReference type="InterPro" id="IPR004358">
    <property type="entry name" value="Sig_transdc_His_kin-like_C"/>
</dbReference>
<evidence type="ECO:0000313" key="12">
    <source>
        <dbReference type="Proteomes" id="UP000609323"/>
    </source>
</evidence>
<evidence type="ECO:0000256" key="1">
    <source>
        <dbReference type="ARBA" id="ARBA00000085"/>
    </source>
</evidence>
<keyword evidence="6 11" id="KW-0418">Kinase</keyword>
<keyword evidence="5" id="KW-0547">Nucleotide-binding</keyword>
<name>A0ABQ1FYI7_9BACL</name>
<feature type="transmembrane region" description="Helical" evidence="9">
    <location>
        <begin position="156"/>
        <end position="178"/>
    </location>
</feature>
<evidence type="ECO:0000256" key="2">
    <source>
        <dbReference type="ARBA" id="ARBA00012438"/>
    </source>
</evidence>
<dbReference type="SMART" id="SM00387">
    <property type="entry name" value="HATPase_c"/>
    <property type="match status" value="1"/>
</dbReference>
<accession>A0ABQ1FYI7</accession>
<keyword evidence="3" id="KW-0597">Phosphoprotein</keyword>
<evidence type="ECO:0000259" key="10">
    <source>
        <dbReference type="PROSITE" id="PS50109"/>
    </source>
</evidence>
<evidence type="ECO:0000313" key="11">
    <source>
        <dbReference type="EMBL" id="GGA33909.1"/>
    </source>
</evidence>
<dbReference type="GO" id="GO:0016301">
    <property type="term" value="F:kinase activity"/>
    <property type="evidence" value="ECO:0007669"/>
    <property type="project" value="UniProtKB-KW"/>
</dbReference>
<organism evidence="11 12">
    <name type="scientific">Paenibacillus physcomitrellae</name>
    <dbReference type="NCBI Taxonomy" id="1619311"/>
    <lineage>
        <taxon>Bacteria</taxon>
        <taxon>Bacillati</taxon>
        <taxon>Bacillota</taxon>
        <taxon>Bacilli</taxon>
        <taxon>Bacillales</taxon>
        <taxon>Paenibacillaceae</taxon>
        <taxon>Paenibacillus</taxon>
    </lineage>
</organism>
<dbReference type="Gene3D" id="1.10.287.130">
    <property type="match status" value="1"/>
</dbReference>
<gene>
    <name evidence="11" type="ORF">GCM10010917_18930</name>
</gene>
<feature type="transmembrane region" description="Helical" evidence="9">
    <location>
        <begin position="127"/>
        <end position="150"/>
    </location>
</feature>
<dbReference type="PANTHER" id="PTHR43065:SF46">
    <property type="entry name" value="C4-DICARBOXYLATE TRANSPORT SENSOR PROTEIN DCTB"/>
    <property type="match status" value="1"/>
</dbReference>
<dbReference type="InterPro" id="IPR036890">
    <property type="entry name" value="HATPase_C_sf"/>
</dbReference>
<dbReference type="InterPro" id="IPR005467">
    <property type="entry name" value="His_kinase_dom"/>
</dbReference>
<dbReference type="Pfam" id="PF00512">
    <property type="entry name" value="HisKA"/>
    <property type="match status" value="1"/>
</dbReference>
<keyword evidence="4" id="KW-0808">Transferase</keyword>
<evidence type="ECO:0000256" key="4">
    <source>
        <dbReference type="ARBA" id="ARBA00022679"/>
    </source>
</evidence>
<proteinExistence type="predicted"/>
<keyword evidence="12" id="KW-1185">Reference proteome</keyword>
<feature type="transmembrane region" description="Helical" evidence="9">
    <location>
        <begin position="34"/>
        <end position="51"/>
    </location>
</feature>
<evidence type="ECO:0000256" key="5">
    <source>
        <dbReference type="ARBA" id="ARBA00022741"/>
    </source>
</evidence>
<keyword evidence="7" id="KW-0067">ATP-binding</keyword>
<dbReference type="SUPFAM" id="SSF47384">
    <property type="entry name" value="Homodimeric domain of signal transducing histidine kinase"/>
    <property type="match status" value="1"/>
</dbReference>
<feature type="transmembrane region" description="Helical" evidence="9">
    <location>
        <begin position="63"/>
        <end position="85"/>
    </location>
</feature>
<dbReference type="RefSeq" id="WP_094094885.1">
    <property type="nucleotide sequence ID" value="NZ_BMHF01000005.1"/>
</dbReference>
<dbReference type="InterPro" id="IPR036097">
    <property type="entry name" value="HisK_dim/P_sf"/>
</dbReference>
<dbReference type="InterPro" id="IPR003661">
    <property type="entry name" value="HisK_dim/P_dom"/>
</dbReference>
<feature type="transmembrane region" description="Helical" evidence="9">
    <location>
        <begin position="5"/>
        <end position="22"/>
    </location>
</feature>
<evidence type="ECO:0000256" key="3">
    <source>
        <dbReference type="ARBA" id="ARBA00022553"/>
    </source>
</evidence>
<reference evidence="12" key="1">
    <citation type="journal article" date="2019" name="Int. J. Syst. Evol. Microbiol.">
        <title>The Global Catalogue of Microorganisms (GCM) 10K type strain sequencing project: providing services to taxonomists for standard genome sequencing and annotation.</title>
        <authorList>
            <consortium name="The Broad Institute Genomics Platform"/>
            <consortium name="The Broad Institute Genome Sequencing Center for Infectious Disease"/>
            <person name="Wu L."/>
            <person name="Ma J."/>
        </authorList>
    </citation>
    <scope>NUCLEOTIDE SEQUENCE [LARGE SCALE GENOMIC DNA]</scope>
    <source>
        <strain evidence="12">CGMCC 1.15044</strain>
    </source>
</reference>
<dbReference type="Proteomes" id="UP000609323">
    <property type="component" value="Unassembled WGS sequence"/>
</dbReference>
<protein>
    <recommendedName>
        <fullName evidence="2">histidine kinase</fullName>
        <ecNumber evidence="2">2.7.13.3</ecNumber>
    </recommendedName>
</protein>
<evidence type="ECO:0000256" key="7">
    <source>
        <dbReference type="ARBA" id="ARBA00022840"/>
    </source>
</evidence>
<keyword evidence="9" id="KW-0472">Membrane</keyword>
<comment type="caution">
    <text evidence="11">The sequence shown here is derived from an EMBL/GenBank/DDBJ whole genome shotgun (WGS) entry which is preliminary data.</text>
</comment>